<protein>
    <submittedName>
        <fullName evidence="1">CLUMA_CG000982, isoform A</fullName>
    </submittedName>
</protein>
<gene>
    <name evidence="1" type="ORF">CLUMA_CG000982</name>
</gene>
<sequence length="88" mass="10055">MIRESLRDNAAPMQALIHASCERNLNIFNSLHSHQDLKLPHNGVNIIPRVSCRAQKLSHFIITAFSISTGDQKNNQAWVFFKDHFISI</sequence>
<keyword evidence="2" id="KW-1185">Reference proteome</keyword>
<name>A0A1J1HL40_9DIPT</name>
<organism evidence="1 2">
    <name type="scientific">Clunio marinus</name>
    <dbReference type="NCBI Taxonomy" id="568069"/>
    <lineage>
        <taxon>Eukaryota</taxon>
        <taxon>Metazoa</taxon>
        <taxon>Ecdysozoa</taxon>
        <taxon>Arthropoda</taxon>
        <taxon>Hexapoda</taxon>
        <taxon>Insecta</taxon>
        <taxon>Pterygota</taxon>
        <taxon>Neoptera</taxon>
        <taxon>Endopterygota</taxon>
        <taxon>Diptera</taxon>
        <taxon>Nematocera</taxon>
        <taxon>Chironomoidea</taxon>
        <taxon>Chironomidae</taxon>
        <taxon>Clunio</taxon>
    </lineage>
</organism>
<evidence type="ECO:0000313" key="2">
    <source>
        <dbReference type="Proteomes" id="UP000183832"/>
    </source>
</evidence>
<accession>A0A1J1HL40</accession>
<proteinExistence type="predicted"/>
<evidence type="ECO:0000313" key="1">
    <source>
        <dbReference type="EMBL" id="CRK87174.1"/>
    </source>
</evidence>
<dbReference type="Proteomes" id="UP000183832">
    <property type="component" value="Unassembled WGS sequence"/>
</dbReference>
<reference evidence="1 2" key="1">
    <citation type="submission" date="2015-04" db="EMBL/GenBank/DDBJ databases">
        <authorList>
            <person name="Syromyatnikov M.Y."/>
            <person name="Popov V.N."/>
        </authorList>
    </citation>
    <scope>NUCLEOTIDE SEQUENCE [LARGE SCALE GENOMIC DNA]</scope>
</reference>
<dbReference type="AlphaFoldDB" id="A0A1J1HL40"/>
<dbReference type="EMBL" id="CVRI01000004">
    <property type="protein sequence ID" value="CRK87174.1"/>
    <property type="molecule type" value="Genomic_DNA"/>
</dbReference>